<name>A0A366DLZ3_9HYPH</name>
<reference evidence="1 2" key="1">
    <citation type="submission" date="2018-06" db="EMBL/GenBank/DDBJ databases">
        <title>Genomic Encyclopedia of Type Strains, Phase IV (KMG-IV): sequencing the most valuable type-strain genomes for metagenomic binning, comparative biology and taxonomic classification.</title>
        <authorList>
            <person name="Goeker M."/>
        </authorList>
    </citation>
    <scope>NUCLEOTIDE SEQUENCE [LARGE SCALE GENOMIC DNA]</scope>
    <source>
        <strain evidence="1 2">DSM 25619</strain>
    </source>
</reference>
<organism evidence="1 2">
    <name type="scientific">Pseudochrobactrum asaccharolyticum</name>
    <dbReference type="NCBI Taxonomy" id="354351"/>
    <lineage>
        <taxon>Bacteria</taxon>
        <taxon>Pseudomonadati</taxon>
        <taxon>Pseudomonadota</taxon>
        <taxon>Alphaproteobacteria</taxon>
        <taxon>Hyphomicrobiales</taxon>
        <taxon>Brucellaceae</taxon>
        <taxon>Pseudochrobactrum</taxon>
    </lineage>
</organism>
<sequence>MSELLAVYNDAEFMAIAHFLERTSEVLAEQKRLVSVVTE</sequence>
<comment type="caution">
    <text evidence="1">The sequence shown here is derived from an EMBL/GenBank/DDBJ whole genome shotgun (WGS) entry which is preliminary data.</text>
</comment>
<accession>A0A366DLZ3</accession>
<gene>
    <name evidence="1" type="ORF">DFR47_11150</name>
</gene>
<evidence type="ECO:0000313" key="1">
    <source>
        <dbReference type="EMBL" id="RBO90955.1"/>
    </source>
</evidence>
<dbReference type="AlphaFoldDB" id="A0A366DLZ3"/>
<dbReference type="EMBL" id="QNRH01000011">
    <property type="protein sequence ID" value="RBO90955.1"/>
    <property type="molecule type" value="Genomic_DNA"/>
</dbReference>
<protein>
    <submittedName>
        <fullName evidence="1">Uncharacterized protein</fullName>
    </submittedName>
</protein>
<proteinExistence type="predicted"/>
<dbReference type="Proteomes" id="UP000252893">
    <property type="component" value="Unassembled WGS sequence"/>
</dbReference>
<evidence type="ECO:0000313" key="2">
    <source>
        <dbReference type="Proteomes" id="UP000252893"/>
    </source>
</evidence>
<keyword evidence="2" id="KW-1185">Reference proteome</keyword>